<dbReference type="Gene3D" id="3.30.450.20">
    <property type="entry name" value="PAS domain"/>
    <property type="match status" value="1"/>
</dbReference>
<feature type="coiled-coil region" evidence="7">
    <location>
        <begin position="661"/>
        <end position="692"/>
    </location>
</feature>
<evidence type="ECO:0000256" key="2">
    <source>
        <dbReference type="ARBA" id="ARBA00012438"/>
    </source>
</evidence>
<evidence type="ECO:0000256" key="4">
    <source>
        <dbReference type="ARBA" id="ARBA00022777"/>
    </source>
</evidence>
<dbReference type="SMART" id="SM00065">
    <property type="entry name" value="GAF"/>
    <property type="match status" value="2"/>
</dbReference>
<evidence type="ECO:0000259" key="8">
    <source>
        <dbReference type="PROSITE" id="PS50109"/>
    </source>
</evidence>
<dbReference type="InterPro" id="IPR036890">
    <property type="entry name" value="HATPase_C_sf"/>
</dbReference>
<dbReference type="InterPro" id="IPR050351">
    <property type="entry name" value="BphY/WalK/GraS-like"/>
</dbReference>
<dbReference type="SUPFAM" id="SSF55785">
    <property type="entry name" value="PYP-like sensor domain (PAS domain)"/>
    <property type="match status" value="1"/>
</dbReference>
<feature type="domain" description="Histidine kinase" evidence="8">
    <location>
        <begin position="699"/>
        <end position="903"/>
    </location>
</feature>
<dbReference type="EMBL" id="JACHFV010000008">
    <property type="protein sequence ID" value="MBB5295777.1"/>
    <property type="molecule type" value="Genomic_DNA"/>
</dbReference>
<dbReference type="SUPFAM" id="SSF52738">
    <property type="entry name" value="Methylesterase CheB, C-terminal domain"/>
    <property type="match status" value="1"/>
</dbReference>
<proteinExistence type="predicted"/>
<evidence type="ECO:0000256" key="7">
    <source>
        <dbReference type="SAM" id="Coils"/>
    </source>
</evidence>
<dbReference type="Pfam" id="PF13185">
    <property type="entry name" value="GAF_2"/>
    <property type="match status" value="1"/>
</dbReference>
<organism evidence="10 11">
    <name type="scientific">Deinococcus metallilatus</name>
    <dbReference type="NCBI Taxonomy" id="1211322"/>
    <lineage>
        <taxon>Bacteria</taxon>
        <taxon>Thermotogati</taxon>
        <taxon>Deinococcota</taxon>
        <taxon>Deinococci</taxon>
        <taxon>Deinococcales</taxon>
        <taxon>Deinococcaceae</taxon>
        <taxon>Deinococcus</taxon>
    </lineage>
</organism>
<dbReference type="NCBIfam" id="TIGR00229">
    <property type="entry name" value="sensory_box"/>
    <property type="match status" value="1"/>
</dbReference>
<dbReference type="InterPro" id="IPR003594">
    <property type="entry name" value="HATPase_dom"/>
</dbReference>
<dbReference type="SMART" id="SM00387">
    <property type="entry name" value="HATPase_c"/>
    <property type="match status" value="1"/>
</dbReference>
<protein>
    <recommendedName>
        <fullName evidence="2">histidine kinase</fullName>
        <ecNumber evidence="2">2.7.13.3</ecNumber>
    </recommendedName>
</protein>
<dbReference type="InterPro" id="IPR000014">
    <property type="entry name" value="PAS"/>
</dbReference>
<evidence type="ECO:0000256" key="5">
    <source>
        <dbReference type="ARBA" id="ARBA00023136"/>
    </source>
</evidence>
<dbReference type="InterPro" id="IPR000673">
    <property type="entry name" value="Sig_transdc_resp-reg_Me-estase"/>
</dbReference>
<keyword evidence="3" id="KW-0808">Transferase</keyword>
<dbReference type="Proteomes" id="UP000536909">
    <property type="component" value="Unassembled WGS sequence"/>
</dbReference>
<dbReference type="InterPro" id="IPR035965">
    <property type="entry name" value="PAS-like_dom_sf"/>
</dbReference>
<gene>
    <name evidence="10" type="ORF">HNQ10_002616</name>
</gene>
<evidence type="ECO:0000256" key="3">
    <source>
        <dbReference type="ARBA" id="ARBA00022679"/>
    </source>
</evidence>
<sequence length="917" mass="100041">MSARPDSSAAPFDVLALLPPADGTGALPAVLADLPTDLPASVLIGPSLGREVPLVEFLRRHTPLPVDWAANGAVLQPGHVYVSPPRMLLEVRPSGRCAVTPPEGELRSERPLDRLLASLAVSFGPRVLVVILAGPGQGGVMGARALRGVGGTVLVGDPATADPAELLRAVAEAGVVDRVLPLGDLGRAIADLLAGRGLLPPGEAAKVSSESEGQAFLLALSDALRPLVDPVAVQGEACRLLAEQLDVDRAYYVEVDEAAGVARVARDWVRGGAPSLAGEHRISDFGWSVAILRRGEGHVIADTQTSDLVPPQDRPASAGLGIIACMGTPLIKKGRLVGALCVTASRPRVWQESEVKLLREVGERIWAAVERARAEDALRESEAKYRTLFDSIDEGFHIAELIHNEVGKAVDYHILEVNPAFERVTGFENAAGKLGSEISPNAESYWLETFDRVARTGEPQRIEAYNDDTQRWYLAYISRVGEAGSRQVASVFDDITERKRRELNTALLDEIGKKLSILSTPDEIIQTVGARLGEFLQVSGCILADVDEAKGETAIHYGWNTADVPSLRQTFRLADYFTEEFTRASRAGETVIVRNTARDERTNAEACARLQLGGFVTVPFHRHGRWTANITVTSREARDWRADEIQLLQEIASRVFPRIERARAEEALRVLNATLEERVEERTRRLADLNAELGTLITRTARNLEVPVGYLSRFLDPGRPVDLLVELPPHAPSALQDELARLRGVSQDLRQLARLEDQHLNRDLLPLGELFAEVRAAAAGSRAEWLIQPLPIVRGDRALLRQALEVLLTFTLSETRGARYVDVSSQEVEGEVWVTVQDDGIGLTGEEAATLFDLVVRTEQAVPLLPGSGLVQVRRILARHGGWAWAEARINGGRVVLAFPRDESVRELEALFRQDER</sequence>
<dbReference type="InterPro" id="IPR005467">
    <property type="entry name" value="His_kinase_dom"/>
</dbReference>
<dbReference type="Pfam" id="PF13188">
    <property type="entry name" value="PAS_8"/>
    <property type="match status" value="1"/>
</dbReference>
<dbReference type="EC" id="2.7.13.3" evidence="2"/>
<evidence type="ECO:0000256" key="1">
    <source>
        <dbReference type="ARBA" id="ARBA00000085"/>
    </source>
</evidence>
<dbReference type="InterPro" id="IPR003018">
    <property type="entry name" value="GAF"/>
</dbReference>
<dbReference type="InterPro" id="IPR029016">
    <property type="entry name" value="GAF-like_dom_sf"/>
</dbReference>
<dbReference type="Gene3D" id="3.30.565.10">
    <property type="entry name" value="Histidine kinase-like ATPase, C-terminal domain"/>
    <property type="match status" value="1"/>
</dbReference>
<dbReference type="InterPro" id="IPR035909">
    <property type="entry name" value="CheB_C"/>
</dbReference>
<dbReference type="Pfam" id="PF02518">
    <property type="entry name" value="HATPase_c"/>
    <property type="match status" value="1"/>
</dbReference>
<dbReference type="Gene3D" id="3.30.450.40">
    <property type="match status" value="2"/>
</dbReference>
<dbReference type="PROSITE" id="PS50109">
    <property type="entry name" value="HIS_KIN"/>
    <property type="match status" value="1"/>
</dbReference>
<comment type="catalytic activity">
    <reaction evidence="1">
        <text>ATP + protein L-histidine = ADP + protein N-phospho-L-histidine.</text>
        <dbReference type="EC" id="2.7.13.3"/>
    </reaction>
</comment>
<keyword evidence="11" id="KW-1185">Reference proteome</keyword>
<name>A0ABR6MV01_9DEIO</name>
<keyword evidence="5" id="KW-0472">Membrane</keyword>
<dbReference type="SUPFAM" id="SSF55874">
    <property type="entry name" value="ATPase domain of HSP90 chaperone/DNA topoisomerase II/histidine kinase"/>
    <property type="match status" value="1"/>
</dbReference>
<dbReference type="PANTHER" id="PTHR42878">
    <property type="entry name" value="TWO-COMPONENT HISTIDINE KINASE"/>
    <property type="match status" value="1"/>
</dbReference>
<dbReference type="PROSITE" id="PS50122">
    <property type="entry name" value="CHEB"/>
    <property type="match status" value="1"/>
</dbReference>
<evidence type="ECO:0000259" key="9">
    <source>
        <dbReference type="PROSITE" id="PS50122"/>
    </source>
</evidence>
<feature type="domain" description="CheB-type methylesterase" evidence="9">
    <location>
        <begin position="11"/>
        <end position="189"/>
    </location>
</feature>
<dbReference type="Pfam" id="PF01339">
    <property type="entry name" value="CheB_methylest"/>
    <property type="match status" value="1"/>
</dbReference>
<accession>A0ABR6MV01</accession>
<keyword evidence="7" id="KW-0175">Coiled coil</keyword>
<evidence type="ECO:0000256" key="6">
    <source>
        <dbReference type="PROSITE-ProRule" id="PRU00050"/>
    </source>
</evidence>
<comment type="caution">
    <text evidence="6">Lacks conserved residue(s) required for the propagation of feature annotation.</text>
</comment>
<evidence type="ECO:0000313" key="11">
    <source>
        <dbReference type="Proteomes" id="UP000536909"/>
    </source>
</evidence>
<dbReference type="Gene3D" id="3.40.50.180">
    <property type="entry name" value="Methylesterase CheB, C-terminal domain"/>
    <property type="match status" value="1"/>
</dbReference>
<dbReference type="Pfam" id="PF01590">
    <property type="entry name" value="GAF"/>
    <property type="match status" value="1"/>
</dbReference>
<dbReference type="PANTHER" id="PTHR42878:SF15">
    <property type="entry name" value="BACTERIOPHYTOCHROME"/>
    <property type="match status" value="1"/>
</dbReference>
<dbReference type="SUPFAM" id="SSF55781">
    <property type="entry name" value="GAF domain-like"/>
    <property type="match status" value="2"/>
</dbReference>
<keyword evidence="4" id="KW-0418">Kinase</keyword>
<reference evidence="10 11" key="1">
    <citation type="submission" date="2020-08" db="EMBL/GenBank/DDBJ databases">
        <title>Genomic Encyclopedia of Type Strains, Phase IV (KMG-IV): sequencing the most valuable type-strain genomes for metagenomic binning, comparative biology and taxonomic classification.</title>
        <authorList>
            <person name="Goeker M."/>
        </authorList>
    </citation>
    <scope>NUCLEOTIDE SEQUENCE [LARGE SCALE GENOMIC DNA]</scope>
    <source>
        <strain evidence="10 11">DSM 105434</strain>
    </source>
</reference>
<evidence type="ECO:0000313" key="10">
    <source>
        <dbReference type="EMBL" id="MBB5295777.1"/>
    </source>
</evidence>
<dbReference type="RefSeq" id="WP_184117646.1">
    <property type="nucleotide sequence ID" value="NZ_BSUI01000005.1"/>
</dbReference>
<comment type="caution">
    <text evidence="10">The sequence shown here is derived from an EMBL/GenBank/DDBJ whole genome shotgun (WGS) entry which is preliminary data.</text>
</comment>